<dbReference type="Gene3D" id="3.20.20.150">
    <property type="entry name" value="Divalent-metal-dependent TIM barrel enzymes"/>
    <property type="match status" value="1"/>
</dbReference>
<dbReference type="NCBIfam" id="TIGR00587">
    <property type="entry name" value="nfo"/>
    <property type="match status" value="1"/>
</dbReference>
<feature type="binding site" evidence="7">
    <location>
        <position position="181"/>
    </location>
    <ligand>
        <name>Zn(2+)</name>
        <dbReference type="ChEBI" id="CHEBI:29105"/>
        <label>3</label>
    </ligand>
</feature>
<feature type="binding site" evidence="7">
    <location>
        <position position="215"/>
    </location>
    <ligand>
        <name>Zn(2+)</name>
        <dbReference type="ChEBI" id="CHEBI:29105"/>
        <label>2</label>
    </ligand>
</feature>
<dbReference type="InterPro" id="IPR001719">
    <property type="entry name" value="AP_endonuc_2"/>
</dbReference>
<comment type="cofactor">
    <cofactor evidence="7">
        <name>Zn(2+)</name>
        <dbReference type="ChEBI" id="CHEBI:29105"/>
    </cofactor>
    <text evidence="7">Binds 3 Zn(2+) ions.</text>
</comment>
<accession>A0A1F7FJ67</accession>
<dbReference type="InterPro" id="IPR013022">
    <property type="entry name" value="Xyl_isomerase-like_TIM-brl"/>
</dbReference>
<feature type="binding site" evidence="7">
    <location>
        <position position="144"/>
    </location>
    <ligand>
        <name>Zn(2+)</name>
        <dbReference type="ChEBI" id="CHEBI:29105"/>
        <label>2</label>
    </ligand>
</feature>
<dbReference type="GO" id="GO:0003677">
    <property type="term" value="F:DNA binding"/>
    <property type="evidence" value="ECO:0007669"/>
    <property type="project" value="InterPro"/>
</dbReference>
<dbReference type="SMART" id="SM00518">
    <property type="entry name" value="AP2Ec"/>
    <property type="match status" value="1"/>
</dbReference>
<dbReference type="FunFam" id="3.20.20.150:FF:000001">
    <property type="entry name" value="Probable endonuclease 4"/>
    <property type="match status" value="1"/>
</dbReference>
<dbReference type="GO" id="GO:0008833">
    <property type="term" value="F:deoxyribonuclease IV (phage-T4-induced) activity"/>
    <property type="evidence" value="ECO:0007669"/>
    <property type="project" value="UniProtKB-UniRule"/>
</dbReference>
<evidence type="ECO:0000256" key="1">
    <source>
        <dbReference type="ARBA" id="ARBA00005340"/>
    </source>
</evidence>
<dbReference type="PANTHER" id="PTHR21445">
    <property type="entry name" value="ENDONUCLEASE IV ENDODEOXYRIBONUCLEASE IV"/>
    <property type="match status" value="1"/>
</dbReference>
<reference evidence="9 10" key="1">
    <citation type="journal article" date="2016" name="Nat. Commun.">
        <title>Thousands of microbial genomes shed light on interconnected biogeochemical processes in an aquifer system.</title>
        <authorList>
            <person name="Anantharaman K."/>
            <person name="Brown C.T."/>
            <person name="Hug L.A."/>
            <person name="Sharon I."/>
            <person name="Castelle C.J."/>
            <person name="Probst A.J."/>
            <person name="Thomas B.C."/>
            <person name="Singh A."/>
            <person name="Wilkins M.J."/>
            <person name="Karaoz U."/>
            <person name="Brodie E.L."/>
            <person name="Williams K.H."/>
            <person name="Hubbard S.S."/>
            <person name="Banfield J.F."/>
        </authorList>
    </citation>
    <scope>NUCLEOTIDE SEQUENCE [LARGE SCALE GENOMIC DNA]</scope>
</reference>
<keyword evidence="5 7" id="KW-0862">Zinc</keyword>
<comment type="catalytic activity">
    <reaction evidence="7">
        <text>Endonucleolytic cleavage to 5'-phosphooligonucleotide end-products.</text>
        <dbReference type="EC" id="3.1.21.2"/>
    </reaction>
</comment>
<evidence type="ECO:0000256" key="5">
    <source>
        <dbReference type="ARBA" id="ARBA00022833"/>
    </source>
</evidence>
<keyword evidence="3 7" id="KW-0227">DNA damage</keyword>
<name>A0A1F7FJ67_UNCRA</name>
<dbReference type="GO" id="GO:0006284">
    <property type="term" value="P:base-excision repair"/>
    <property type="evidence" value="ECO:0007669"/>
    <property type="project" value="TreeGrafter"/>
</dbReference>
<feature type="binding site" evidence="7">
    <location>
        <position position="144"/>
    </location>
    <ligand>
        <name>Zn(2+)</name>
        <dbReference type="ChEBI" id="CHEBI:29105"/>
        <label>1</label>
    </ligand>
</feature>
<feature type="binding site" evidence="7">
    <location>
        <position position="178"/>
    </location>
    <ligand>
        <name>Zn(2+)</name>
        <dbReference type="ChEBI" id="CHEBI:29105"/>
        <label>2</label>
    </ligand>
</feature>
<evidence type="ECO:0000256" key="3">
    <source>
        <dbReference type="ARBA" id="ARBA00022763"/>
    </source>
</evidence>
<feature type="binding site" evidence="7">
    <location>
        <position position="67"/>
    </location>
    <ligand>
        <name>Zn(2+)</name>
        <dbReference type="ChEBI" id="CHEBI:29105"/>
        <label>1</label>
    </ligand>
</feature>
<evidence type="ECO:0000259" key="8">
    <source>
        <dbReference type="Pfam" id="PF01261"/>
    </source>
</evidence>
<evidence type="ECO:0000313" key="10">
    <source>
        <dbReference type="Proteomes" id="UP000179243"/>
    </source>
</evidence>
<keyword evidence="2 7" id="KW-0479">Metal-binding</keyword>
<dbReference type="InterPro" id="IPR036237">
    <property type="entry name" value="Xyl_isomerase-like_sf"/>
</dbReference>
<dbReference type="NCBIfam" id="NF002199">
    <property type="entry name" value="PRK01060.1-4"/>
    <property type="match status" value="1"/>
</dbReference>
<feature type="binding site" evidence="7">
    <location>
        <position position="228"/>
    </location>
    <ligand>
        <name>Zn(2+)</name>
        <dbReference type="ChEBI" id="CHEBI:29105"/>
        <label>3</label>
    </ligand>
</feature>
<dbReference type="Pfam" id="PF01261">
    <property type="entry name" value="AP_endonuc_2"/>
    <property type="match status" value="1"/>
</dbReference>
<keyword evidence="6 7" id="KW-0234">DNA repair</keyword>
<dbReference type="PROSITE" id="PS00729">
    <property type="entry name" value="AP_NUCLEASE_F2_1"/>
    <property type="match status" value="1"/>
</dbReference>
<dbReference type="EMBL" id="MFYX01000022">
    <property type="protein sequence ID" value="OGK06720.1"/>
    <property type="molecule type" value="Genomic_DNA"/>
</dbReference>
<dbReference type="PANTHER" id="PTHR21445:SF0">
    <property type="entry name" value="APURINIC-APYRIMIDINIC ENDONUCLEASE"/>
    <property type="match status" value="1"/>
</dbReference>
<evidence type="ECO:0000256" key="2">
    <source>
        <dbReference type="ARBA" id="ARBA00022723"/>
    </source>
</evidence>
<dbReference type="HAMAP" id="MF_00152">
    <property type="entry name" value="Nfo"/>
    <property type="match status" value="1"/>
</dbReference>
<keyword evidence="7" id="KW-0540">Nuclease</keyword>
<comment type="function">
    <text evidence="7">Endonuclease IV plays a role in DNA repair. It cleaves phosphodiester bonds at apurinic or apyrimidinic (AP) sites, generating a 3'-hydroxyl group and a 5'-terminal sugar phosphate.</text>
</comment>
<evidence type="ECO:0000256" key="7">
    <source>
        <dbReference type="HAMAP-Rule" id="MF_00152"/>
    </source>
</evidence>
<dbReference type="CDD" id="cd00019">
    <property type="entry name" value="AP2Ec"/>
    <property type="match status" value="1"/>
</dbReference>
<keyword evidence="4 7" id="KW-0378">Hydrolase</keyword>
<dbReference type="GO" id="GO:0003906">
    <property type="term" value="F:DNA-(apurinic or apyrimidinic site) endonuclease activity"/>
    <property type="evidence" value="ECO:0007669"/>
    <property type="project" value="TreeGrafter"/>
</dbReference>
<evidence type="ECO:0000313" key="9">
    <source>
        <dbReference type="EMBL" id="OGK06720.1"/>
    </source>
</evidence>
<dbReference type="InterPro" id="IPR018246">
    <property type="entry name" value="AP_endonuc_F2_Zn_BS"/>
</dbReference>
<proteinExistence type="inferred from homology"/>
<gene>
    <name evidence="7" type="primary">nfo</name>
    <name evidence="9" type="ORF">A2519_21550</name>
</gene>
<dbReference type="GO" id="GO:0008081">
    <property type="term" value="F:phosphoric diester hydrolase activity"/>
    <property type="evidence" value="ECO:0007669"/>
    <property type="project" value="TreeGrafter"/>
</dbReference>
<feature type="binding site" evidence="7">
    <location>
        <position position="230"/>
    </location>
    <ligand>
        <name>Zn(2+)</name>
        <dbReference type="ChEBI" id="CHEBI:29105"/>
        <label>3</label>
    </ligand>
</feature>
<dbReference type="SUPFAM" id="SSF51658">
    <property type="entry name" value="Xylose isomerase-like"/>
    <property type="match status" value="1"/>
</dbReference>
<protein>
    <recommendedName>
        <fullName evidence="7">Probable endonuclease 4</fullName>
        <ecNumber evidence="7">3.1.21.2</ecNumber>
    </recommendedName>
    <alternativeName>
        <fullName evidence="7">Endodeoxyribonuclease IV</fullName>
    </alternativeName>
    <alternativeName>
        <fullName evidence="7">Endonuclease IV</fullName>
    </alternativeName>
</protein>
<evidence type="ECO:0000256" key="6">
    <source>
        <dbReference type="ARBA" id="ARBA00023204"/>
    </source>
</evidence>
<feature type="domain" description="Xylose isomerase-like TIM barrel" evidence="8">
    <location>
        <begin position="22"/>
        <end position="276"/>
    </location>
</feature>
<feature type="binding site" evidence="7">
    <location>
        <position position="107"/>
    </location>
    <ligand>
        <name>Zn(2+)</name>
        <dbReference type="ChEBI" id="CHEBI:29105"/>
        <label>1</label>
    </ligand>
</feature>
<dbReference type="PROSITE" id="PS51432">
    <property type="entry name" value="AP_NUCLEASE_F2_4"/>
    <property type="match status" value="1"/>
</dbReference>
<organism evidence="9 10">
    <name type="scientific">Candidatus Raymondbacteria bacterium RIFOXYD12_FULL_49_13</name>
    <dbReference type="NCBI Taxonomy" id="1817890"/>
    <lineage>
        <taxon>Bacteria</taxon>
        <taxon>Raymondiibacteriota</taxon>
    </lineage>
</organism>
<dbReference type="EC" id="3.1.21.2" evidence="7"/>
<comment type="caution">
    <text evidence="9">The sequence shown here is derived from an EMBL/GenBank/DDBJ whole genome shotgun (WGS) entry which is preliminary data.</text>
</comment>
<keyword evidence="7" id="KW-0255">Endonuclease</keyword>
<dbReference type="GO" id="GO:0008270">
    <property type="term" value="F:zinc ion binding"/>
    <property type="evidence" value="ECO:0007669"/>
    <property type="project" value="UniProtKB-UniRule"/>
</dbReference>
<dbReference type="Proteomes" id="UP000179243">
    <property type="component" value="Unassembled WGS sequence"/>
</dbReference>
<evidence type="ECO:0000256" key="4">
    <source>
        <dbReference type="ARBA" id="ARBA00022801"/>
    </source>
</evidence>
<dbReference type="PROSITE" id="PS00730">
    <property type="entry name" value="AP_NUCLEASE_F2_2"/>
    <property type="match status" value="1"/>
</dbReference>
<dbReference type="AlphaFoldDB" id="A0A1F7FJ67"/>
<comment type="similarity">
    <text evidence="1 7">Belongs to the AP endonuclease 2 family.</text>
</comment>
<feature type="binding site" evidence="7">
    <location>
        <position position="260"/>
    </location>
    <ligand>
        <name>Zn(2+)</name>
        <dbReference type="ChEBI" id="CHEBI:29105"/>
        <label>2</label>
    </ligand>
</feature>
<sequence length="294" mass="32103">MVLLGAHVSASGGVSNAPLNGKNLGCTAIQLFSKNQRQWSAPPLSDDETAAYFTNLKASGIVSVVAHDTYLINLGSPDTEMREKSLHAVIDEIKRANKLKLNGIVFHPGSHMGAGDAQGIRFVVSSLNRAVDETPDCTAPILIETTAGQGTNLGHTFEHIRDMLAGVKDKSRFGVCYDTCHTFCAGYDIRTAETYKATMEKFNSIIGLSNLKCIHMNDTDYELGSKKDRHQNIGKGVIGKAAFGFFMNDPRFQNVPKILETPGGDEWYARDLKTLKGLMKTKVKAKVRKPKQNA</sequence>